<dbReference type="CDD" id="cd12148">
    <property type="entry name" value="fungal_TF_MHR"/>
    <property type="match status" value="1"/>
</dbReference>
<feature type="compositionally biased region" description="Low complexity" evidence="6">
    <location>
        <begin position="82"/>
        <end position="95"/>
    </location>
</feature>
<dbReference type="Proteomes" id="UP000777438">
    <property type="component" value="Unassembled WGS sequence"/>
</dbReference>
<name>A0A9P9AVR0_9HYPO</name>
<dbReference type="EMBL" id="JAGPYM010000005">
    <property type="protein sequence ID" value="KAH6894619.1"/>
    <property type="molecule type" value="Genomic_DNA"/>
</dbReference>
<dbReference type="GO" id="GO:0000976">
    <property type="term" value="F:transcription cis-regulatory region binding"/>
    <property type="evidence" value="ECO:0007669"/>
    <property type="project" value="TreeGrafter"/>
</dbReference>
<comment type="subcellular location">
    <subcellularLocation>
        <location evidence="1">Nucleus</location>
    </subcellularLocation>
</comment>
<proteinExistence type="predicted"/>
<reference evidence="8 9" key="1">
    <citation type="journal article" date="2021" name="Nat. Commun.">
        <title>Genetic determinants of endophytism in the Arabidopsis root mycobiome.</title>
        <authorList>
            <person name="Mesny F."/>
            <person name="Miyauchi S."/>
            <person name="Thiergart T."/>
            <person name="Pickel B."/>
            <person name="Atanasova L."/>
            <person name="Karlsson M."/>
            <person name="Huettel B."/>
            <person name="Barry K.W."/>
            <person name="Haridas S."/>
            <person name="Chen C."/>
            <person name="Bauer D."/>
            <person name="Andreopoulos W."/>
            <person name="Pangilinan J."/>
            <person name="LaButti K."/>
            <person name="Riley R."/>
            <person name="Lipzen A."/>
            <person name="Clum A."/>
            <person name="Drula E."/>
            <person name="Henrissat B."/>
            <person name="Kohler A."/>
            <person name="Grigoriev I.V."/>
            <person name="Martin F.M."/>
            <person name="Hacquard S."/>
        </authorList>
    </citation>
    <scope>NUCLEOTIDE SEQUENCE [LARGE SCALE GENOMIC DNA]</scope>
    <source>
        <strain evidence="8 9">MPI-CAGE-CH-0241</strain>
    </source>
</reference>
<keyword evidence="4" id="KW-0804">Transcription</keyword>
<sequence>MSEGSVALLKTCQTCFHAKIRCEKTQDTGLCDRCLRLGKPCVFAPSRRRKANRTVPVPAAAASAASFSSAGADAGVSAAASAAGGSTTTTPAGAGQLKPGSSSAANRSPSRTSARTQASAEDACSSTTSSSTPNVPQSELNTEPSYYNPFARGLLTYEKGEEYLHLFKTKMIPHFPFVLIPDTMTVQDLARDKPCLCVAVFCVSCSDDPVLQKSIGKLFNQMVSMRLLAKKGWFTTIDLLQSLLVGLAWAHFQPRPLKYSQQLALATSIVADLRLDRPRIAGLWSLNEDLVKTDGPKLTPDEMRALAGAYYLSSSTSVLMQKARFFRYSPYILDCCRKLTIYGGATTDKYLSYIIYLQKLMEEVDDAVSISQSSDHLTAELQRIKDLYLQTKSTLPFALSECPTVQLQVHVLELLICQPSPDSVSLGPNGFQNVQGAANPSGLLDWLSQSLAAAKSLISILLILPPGEEGLMPNMSWVCLYSTASLAVRLDLLALHFDMGHLRRILDLTYTLRQIIIRLQTLSNFQSGPEVPKNAFYHLTIRARQVENWYLHHLSQTDSPDVRRFSSASSSPSSLQATGETHTPCPPFLPNTNLVPNVHITSQPEASWTAAKAMEFDPDISMGNMLFTGHFDFLSDGSSGGFGMQPDLSFQSTPEGHLGSNFDSGI</sequence>
<feature type="compositionally biased region" description="Polar residues" evidence="6">
    <location>
        <begin position="133"/>
        <end position="144"/>
    </location>
</feature>
<feature type="compositionally biased region" description="Polar residues" evidence="6">
    <location>
        <begin position="99"/>
        <end position="119"/>
    </location>
</feature>
<gene>
    <name evidence="8" type="ORF">B0T10DRAFT_604078</name>
</gene>
<dbReference type="OrthoDB" id="5226580at2759"/>
<evidence type="ECO:0000313" key="8">
    <source>
        <dbReference type="EMBL" id="KAH6894619.1"/>
    </source>
</evidence>
<dbReference type="Gene3D" id="4.10.240.10">
    <property type="entry name" value="Zn(2)-C6 fungal-type DNA-binding domain"/>
    <property type="match status" value="1"/>
</dbReference>
<accession>A0A9P9AVR0</accession>
<keyword evidence="3" id="KW-0238">DNA-binding</keyword>
<dbReference type="GO" id="GO:0008270">
    <property type="term" value="F:zinc ion binding"/>
    <property type="evidence" value="ECO:0007669"/>
    <property type="project" value="InterPro"/>
</dbReference>
<evidence type="ECO:0000313" key="9">
    <source>
        <dbReference type="Proteomes" id="UP000777438"/>
    </source>
</evidence>
<dbReference type="InterPro" id="IPR051089">
    <property type="entry name" value="prtT"/>
</dbReference>
<comment type="caution">
    <text evidence="8">The sequence shown here is derived from an EMBL/GenBank/DDBJ whole genome shotgun (WGS) entry which is preliminary data.</text>
</comment>
<keyword evidence="9" id="KW-1185">Reference proteome</keyword>
<evidence type="ECO:0000256" key="3">
    <source>
        <dbReference type="ARBA" id="ARBA00023125"/>
    </source>
</evidence>
<dbReference type="SUPFAM" id="SSF57701">
    <property type="entry name" value="Zn2/Cys6 DNA-binding domain"/>
    <property type="match status" value="1"/>
</dbReference>
<evidence type="ECO:0000256" key="4">
    <source>
        <dbReference type="ARBA" id="ARBA00023163"/>
    </source>
</evidence>
<dbReference type="GO" id="GO:0005634">
    <property type="term" value="C:nucleus"/>
    <property type="evidence" value="ECO:0007669"/>
    <property type="project" value="UniProtKB-SubCell"/>
</dbReference>
<dbReference type="GO" id="GO:0000981">
    <property type="term" value="F:DNA-binding transcription factor activity, RNA polymerase II-specific"/>
    <property type="evidence" value="ECO:0007669"/>
    <property type="project" value="InterPro"/>
</dbReference>
<feature type="region of interest" description="Disordered" evidence="6">
    <location>
        <begin position="82"/>
        <end position="144"/>
    </location>
</feature>
<evidence type="ECO:0000256" key="6">
    <source>
        <dbReference type="SAM" id="MobiDB-lite"/>
    </source>
</evidence>
<keyword evidence="2" id="KW-0805">Transcription regulation</keyword>
<organism evidence="8 9">
    <name type="scientific">Thelonectria olida</name>
    <dbReference type="NCBI Taxonomy" id="1576542"/>
    <lineage>
        <taxon>Eukaryota</taxon>
        <taxon>Fungi</taxon>
        <taxon>Dikarya</taxon>
        <taxon>Ascomycota</taxon>
        <taxon>Pezizomycotina</taxon>
        <taxon>Sordariomycetes</taxon>
        <taxon>Hypocreomycetidae</taxon>
        <taxon>Hypocreales</taxon>
        <taxon>Nectriaceae</taxon>
        <taxon>Thelonectria</taxon>
    </lineage>
</organism>
<dbReference type="PANTHER" id="PTHR31845:SF10">
    <property type="entry name" value="ZN(II)2CYS6 TRANSCRIPTION FACTOR (EUROFUNG)"/>
    <property type="match status" value="1"/>
</dbReference>
<dbReference type="InterPro" id="IPR001138">
    <property type="entry name" value="Zn2Cys6_DnaBD"/>
</dbReference>
<feature type="region of interest" description="Disordered" evidence="6">
    <location>
        <begin position="560"/>
        <end position="582"/>
    </location>
</feature>
<evidence type="ECO:0000256" key="1">
    <source>
        <dbReference type="ARBA" id="ARBA00004123"/>
    </source>
</evidence>
<evidence type="ECO:0000256" key="5">
    <source>
        <dbReference type="ARBA" id="ARBA00023242"/>
    </source>
</evidence>
<evidence type="ECO:0000259" key="7">
    <source>
        <dbReference type="PROSITE" id="PS50048"/>
    </source>
</evidence>
<keyword evidence="5" id="KW-0539">Nucleus</keyword>
<dbReference type="PROSITE" id="PS50048">
    <property type="entry name" value="ZN2_CY6_FUNGAL_2"/>
    <property type="match status" value="1"/>
</dbReference>
<dbReference type="PANTHER" id="PTHR31845">
    <property type="entry name" value="FINGER DOMAIN PROTEIN, PUTATIVE-RELATED"/>
    <property type="match status" value="1"/>
</dbReference>
<evidence type="ECO:0000256" key="2">
    <source>
        <dbReference type="ARBA" id="ARBA00023015"/>
    </source>
</evidence>
<dbReference type="CDD" id="cd00067">
    <property type="entry name" value="GAL4"/>
    <property type="match status" value="1"/>
</dbReference>
<dbReference type="AlphaFoldDB" id="A0A9P9AVR0"/>
<dbReference type="InterPro" id="IPR036864">
    <property type="entry name" value="Zn2-C6_fun-type_DNA-bd_sf"/>
</dbReference>
<protein>
    <recommendedName>
        <fullName evidence="7">Zn(2)-C6 fungal-type domain-containing protein</fullName>
    </recommendedName>
</protein>
<feature type="domain" description="Zn(2)-C6 fungal-type" evidence="7">
    <location>
        <begin position="11"/>
        <end position="43"/>
    </location>
</feature>